<evidence type="ECO:0000313" key="4">
    <source>
        <dbReference type="Proteomes" id="UP001497392"/>
    </source>
</evidence>
<sequence>MRAHQRGLVLPTSWEKGAGSRGNSRHLEIKETRIKYTGPGSADKDAASVRADNFVPTSLPIYYFEVEVISKGREGYIGVGFCTVDVNMDRLPGWEPQSYGYHGDDGNAFRSDGKGRKYGPQFGKGDFIGACLNRVDKTISYFKNGIDLGVAFHNVLEEQLFPCIGMQTHEEEVVANFGFGDSMARFSADVDDMKKAAAGRMESEIMRIALPNQGRVGSLMGELLFGYMVHNGYWETAAAVAQDMLEGTVQVQPKDIQEVKLRNTIADDVVAGNITEAIHLADTLAPGMLSANPSLQFRLHLQTFFDLVRAKDDNGAMHFARDILVRAVKTDMDYQELQDALSLMGYDDPATSPCGQMMSQHTKDELAHAIMTAIRKHLGRQQHSALEKAILQLMGVLTALEERGSPEVGLLEQTKNPTCQAWGEIRNSRSGAQL</sequence>
<dbReference type="InterPro" id="IPR024964">
    <property type="entry name" value="CTLH/CRA"/>
</dbReference>
<dbReference type="Proteomes" id="UP001497392">
    <property type="component" value="Unassembled WGS sequence"/>
</dbReference>
<evidence type="ECO:0000259" key="2">
    <source>
        <dbReference type="PROSITE" id="PS50897"/>
    </source>
</evidence>
<dbReference type="CDD" id="cd12909">
    <property type="entry name" value="SPRY_RanBP9_10"/>
    <property type="match status" value="1"/>
</dbReference>
<evidence type="ECO:0000259" key="1">
    <source>
        <dbReference type="PROSITE" id="PS50188"/>
    </source>
</evidence>
<dbReference type="PROSITE" id="PS50188">
    <property type="entry name" value="B302_SPRY"/>
    <property type="match status" value="1"/>
</dbReference>
<dbReference type="SUPFAM" id="SSF49899">
    <property type="entry name" value="Concanavalin A-like lectins/glucanases"/>
    <property type="match status" value="1"/>
</dbReference>
<dbReference type="InterPro" id="IPR006595">
    <property type="entry name" value="CTLH_C"/>
</dbReference>
<dbReference type="SMART" id="SM00668">
    <property type="entry name" value="CTLH"/>
    <property type="match status" value="1"/>
</dbReference>
<dbReference type="Gene3D" id="2.60.120.920">
    <property type="match status" value="1"/>
</dbReference>
<dbReference type="InterPro" id="IPR013320">
    <property type="entry name" value="ConA-like_dom_sf"/>
</dbReference>
<dbReference type="InterPro" id="IPR043136">
    <property type="entry name" value="B30.2/SPRY_sf"/>
</dbReference>
<gene>
    <name evidence="3" type="primary">g5245</name>
    <name evidence="3" type="ORF">VP750_LOCUS4482</name>
</gene>
<accession>A0ABP1FXA4</accession>
<dbReference type="InterPro" id="IPR050618">
    <property type="entry name" value="Ubq-SigPath_Reg"/>
</dbReference>
<comment type="caution">
    <text evidence="3">The sequence shown here is derived from an EMBL/GenBank/DDBJ whole genome shotgun (WGS) entry which is preliminary data.</text>
</comment>
<name>A0ABP1FXA4_9CHLO</name>
<keyword evidence="4" id="KW-1185">Reference proteome</keyword>
<proteinExistence type="predicted"/>
<dbReference type="PROSITE" id="PS50897">
    <property type="entry name" value="CTLH"/>
    <property type="match status" value="1"/>
</dbReference>
<dbReference type="Pfam" id="PF00622">
    <property type="entry name" value="SPRY"/>
    <property type="match status" value="1"/>
</dbReference>
<dbReference type="SMART" id="SM00449">
    <property type="entry name" value="SPRY"/>
    <property type="match status" value="1"/>
</dbReference>
<organism evidence="3 4">
    <name type="scientific">Coccomyxa viridis</name>
    <dbReference type="NCBI Taxonomy" id="1274662"/>
    <lineage>
        <taxon>Eukaryota</taxon>
        <taxon>Viridiplantae</taxon>
        <taxon>Chlorophyta</taxon>
        <taxon>core chlorophytes</taxon>
        <taxon>Trebouxiophyceae</taxon>
        <taxon>Trebouxiophyceae incertae sedis</taxon>
        <taxon>Coccomyxaceae</taxon>
        <taxon>Coccomyxa</taxon>
    </lineage>
</organism>
<dbReference type="Pfam" id="PF10607">
    <property type="entry name" value="CTLH"/>
    <property type="match status" value="1"/>
</dbReference>
<protein>
    <submittedName>
        <fullName evidence="3">G5245 protein</fullName>
    </submittedName>
</protein>
<dbReference type="InterPro" id="IPR035782">
    <property type="entry name" value="SPRY_RanBP9/10"/>
</dbReference>
<dbReference type="InterPro" id="IPR013144">
    <property type="entry name" value="CRA_dom"/>
</dbReference>
<dbReference type="InterPro" id="IPR001870">
    <property type="entry name" value="B30.2/SPRY"/>
</dbReference>
<dbReference type="InterPro" id="IPR003877">
    <property type="entry name" value="SPRY_dom"/>
</dbReference>
<feature type="domain" description="B30.2/SPRY" evidence="1">
    <location>
        <begin position="1"/>
        <end position="182"/>
    </location>
</feature>
<feature type="domain" description="CTLH" evidence="2">
    <location>
        <begin position="258"/>
        <end position="315"/>
    </location>
</feature>
<reference evidence="3 4" key="1">
    <citation type="submission" date="2024-06" db="EMBL/GenBank/DDBJ databases">
        <authorList>
            <person name="Kraege A."/>
            <person name="Thomma B."/>
        </authorList>
    </citation>
    <scope>NUCLEOTIDE SEQUENCE [LARGE SCALE GENOMIC DNA]</scope>
</reference>
<dbReference type="EMBL" id="CAXHTA020000007">
    <property type="protein sequence ID" value="CAL5222823.1"/>
    <property type="molecule type" value="Genomic_DNA"/>
</dbReference>
<dbReference type="PANTHER" id="PTHR12864">
    <property type="entry name" value="RAN BINDING PROTEIN 9-RELATED"/>
    <property type="match status" value="1"/>
</dbReference>
<evidence type="ECO:0000313" key="3">
    <source>
        <dbReference type="EMBL" id="CAL5222823.1"/>
    </source>
</evidence>
<dbReference type="SMART" id="SM00757">
    <property type="entry name" value="CRA"/>
    <property type="match status" value="1"/>
</dbReference>